<evidence type="ECO:0000313" key="3">
    <source>
        <dbReference type="Proteomes" id="UP001216253"/>
    </source>
</evidence>
<evidence type="ECO:0000256" key="1">
    <source>
        <dbReference type="SAM" id="MobiDB-lite"/>
    </source>
</evidence>
<keyword evidence="3" id="KW-1185">Reference proteome</keyword>
<comment type="caution">
    <text evidence="2">The sequence shown here is derived from an EMBL/GenBank/DDBJ whole genome shotgun (WGS) entry which is preliminary data.</text>
</comment>
<dbReference type="Proteomes" id="UP001216253">
    <property type="component" value="Unassembled WGS sequence"/>
</dbReference>
<accession>A0ABT5WPC6</accession>
<dbReference type="RefSeq" id="WP_275227967.1">
    <property type="nucleotide sequence ID" value="NZ_JARESE010000027.1"/>
</dbReference>
<name>A0ABT5WPC6_9SPHN</name>
<evidence type="ECO:0008006" key="4">
    <source>
        <dbReference type="Google" id="ProtNLM"/>
    </source>
</evidence>
<sequence length="73" mass="8009">MSELVKYKVVRSHWGEKIVDGEAVRYRYHKNHNRTADPAEVAHLAKRGILVVHPGKSDADGLSGQDETEAGGA</sequence>
<gene>
    <name evidence="2" type="ORF">PYV00_09145</name>
</gene>
<feature type="region of interest" description="Disordered" evidence="1">
    <location>
        <begin position="54"/>
        <end position="73"/>
    </location>
</feature>
<dbReference type="EMBL" id="JARESE010000027">
    <property type="protein sequence ID" value="MDE8651885.1"/>
    <property type="molecule type" value="Genomic_DNA"/>
</dbReference>
<protein>
    <recommendedName>
        <fullName evidence="4">DUF2188 domain-containing protein</fullName>
    </recommendedName>
</protein>
<organism evidence="2 3">
    <name type="scientific">Novosphingobium album</name>
    <name type="common">ex Liu et al. 2023</name>
    <dbReference type="NCBI Taxonomy" id="3031130"/>
    <lineage>
        <taxon>Bacteria</taxon>
        <taxon>Pseudomonadati</taxon>
        <taxon>Pseudomonadota</taxon>
        <taxon>Alphaproteobacteria</taxon>
        <taxon>Sphingomonadales</taxon>
        <taxon>Sphingomonadaceae</taxon>
        <taxon>Novosphingobium</taxon>
    </lineage>
</organism>
<reference evidence="2 3" key="1">
    <citation type="submission" date="2023-03" db="EMBL/GenBank/DDBJ databases">
        <title>NovoSphingobium album sp. nov. isolated from polycyclic aromatic hydrocarbons- and heavy-metal polluted soil.</title>
        <authorList>
            <person name="Liu Z."/>
            <person name="Wang K."/>
        </authorList>
    </citation>
    <scope>NUCLEOTIDE SEQUENCE [LARGE SCALE GENOMIC DNA]</scope>
    <source>
        <strain evidence="2 3">H3SJ31-1</strain>
    </source>
</reference>
<proteinExistence type="predicted"/>
<evidence type="ECO:0000313" key="2">
    <source>
        <dbReference type="EMBL" id="MDE8651885.1"/>
    </source>
</evidence>